<dbReference type="Pfam" id="PF08495">
    <property type="entry name" value="FIST"/>
    <property type="match status" value="1"/>
</dbReference>
<evidence type="ECO:0000313" key="2">
    <source>
        <dbReference type="EMBL" id="GAA5170398.1"/>
    </source>
</evidence>
<dbReference type="EMBL" id="BAABLD010000017">
    <property type="protein sequence ID" value="GAA5170398.1"/>
    <property type="molecule type" value="Genomic_DNA"/>
</dbReference>
<protein>
    <recommendedName>
        <fullName evidence="1">FIST domain-containing protein</fullName>
    </recommendedName>
</protein>
<name>A0ABP9R106_9RHOO</name>
<dbReference type="RefSeq" id="WP_345534236.1">
    <property type="nucleotide sequence ID" value="NZ_BAABLD010000017.1"/>
</dbReference>
<evidence type="ECO:0000313" key="3">
    <source>
        <dbReference type="Proteomes" id="UP001500547"/>
    </source>
</evidence>
<dbReference type="SMART" id="SM00897">
    <property type="entry name" value="FIST"/>
    <property type="match status" value="1"/>
</dbReference>
<dbReference type="InterPro" id="IPR013702">
    <property type="entry name" value="FIST_domain_N"/>
</dbReference>
<reference evidence="3" key="1">
    <citation type="journal article" date="2019" name="Int. J. Syst. Evol. Microbiol.">
        <title>The Global Catalogue of Microorganisms (GCM) 10K type strain sequencing project: providing services to taxonomists for standard genome sequencing and annotation.</title>
        <authorList>
            <consortium name="The Broad Institute Genomics Platform"/>
            <consortium name="The Broad Institute Genome Sequencing Center for Infectious Disease"/>
            <person name="Wu L."/>
            <person name="Ma J."/>
        </authorList>
    </citation>
    <scope>NUCLEOTIDE SEQUENCE [LARGE SCALE GENOMIC DNA]</scope>
    <source>
        <strain evidence="3">JCM 18715</strain>
    </source>
</reference>
<comment type="caution">
    <text evidence="2">The sequence shown here is derived from an EMBL/GenBank/DDBJ whole genome shotgun (WGS) entry which is preliminary data.</text>
</comment>
<dbReference type="Proteomes" id="UP001500547">
    <property type="component" value="Unassembled WGS sequence"/>
</dbReference>
<feature type="domain" description="FIST" evidence="1">
    <location>
        <begin position="26"/>
        <end position="205"/>
    </location>
</feature>
<keyword evidence="3" id="KW-1185">Reference proteome</keyword>
<evidence type="ECO:0000259" key="1">
    <source>
        <dbReference type="SMART" id="SM00897"/>
    </source>
</evidence>
<gene>
    <name evidence="2" type="ORF">GCM10025770_33250</name>
</gene>
<proteinExistence type="predicted"/>
<sequence length="301" mass="31136">MQARQVRLTGIEAATSASLAPLQAIEPHLLLVFAPPSLLAHSDLSSRLRVAFPTAELVGCSTGGEISSDGCHEQSLLLTALAFENPGMRIISTRVANADDAREAGERLGNALRPLGVRSVLCFVPRGIRGAELVQALARSLPGAKVAGGMAGIYSADENACTLHNLVVAADQIVAIGFSNSRLTAQVAIGPAAKLATKDDQDGASAPDLRATALLDDATDVLQAIAVNGNEPGLVLLVSDVRRKATLVSQRKDEVASITGALGERHVYAGFHGTAQISADPATGKAALYCYGLSVCVLREA</sequence>
<accession>A0ABP9R106</accession>
<organism evidence="2 3">
    <name type="scientific">Viridibacterium curvum</name>
    <dbReference type="NCBI Taxonomy" id="1101404"/>
    <lineage>
        <taxon>Bacteria</taxon>
        <taxon>Pseudomonadati</taxon>
        <taxon>Pseudomonadota</taxon>
        <taxon>Betaproteobacteria</taxon>
        <taxon>Rhodocyclales</taxon>
        <taxon>Rhodocyclaceae</taxon>
        <taxon>Viridibacterium</taxon>
    </lineage>
</organism>